<sequence length="147" mass="16246">MIPDFDSTGNLPEGIHLASMEELVERFGYNPKRAWLIDGLKLLICALQKANCPLVYIDGSFVTSKEIPGDYDLCWSLVDVIEEKVDPVLLDFSPTGRATMEQKYRSDIFPAELPEGGSGKLFVDFFQTDKNTGEKKGIVAIKIGGSL</sequence>
<dbReference type="EMBL" id="CP061855">
    <property type="protein sequence ID" value="QOD58269.1"/>
    <property type="molecule type" value="Genomic_DNA"/>
</dbReference>
<accession>A0A5F0YK86</accession>
<dbReference type="InterPro" id="IPR053860">
    <property type="entry name" value="DUF6932"/>
</dbReference>
<reference evidence="2 4" key="3">
    <citation type="submission" date="2020-09" db="EMBL/GenBank/DDBJ databases">
        <title>Complete, closed and curated genome sequences of Photobacterium damselae subsp. piscicida isolates from Australia indicate localised evolution and additional plasmid-borne pathogenicity mechanisms.</title>
        <authorList>
            <person name="Baseggio L."/>
            <person name="Silayeva O."/>
            <person name="Buller N."/>
            <person name="Landos M."/>
            <person name="Engelstaedter J."/>
            <person name="Barnes A.C."/>
        </authorList>
    </citation>
    <scope>NUCLEOTIDE SEQUENCE [LARGE SCALE GENOMIC DNA]</scope>
    <source>
        <strain evidence="2 4">AS-16-0540-1</strain>
    </source>
</reference>
<dbReference type="EMBL" id="AP018046">
    <property type="protein sequence ID" value="BAX55375.1"/>
    <property type="molecule type" value="Genomic_DNA"/>
</dbReference>
<evidence type="ECO:0000313" key="4">
    <source>
        <dbReference type="Proteomes" id="UP000516656"/>
    </source>
</evidence>
<dbReference type="Pfam" id="PF22014">
    <property type="entry name" value="DUF6932"/>
    <property type="match status" value="1"/>
</dbReference>
<dbReference type="Proteomes" id="UP000218676">
    <property type="component" value="Chromosome 2"/>
</dbReference>
<reference evidence="3" key="2">
    <citation type="submission" date="2017-05" db="EMBL/GenBank/DDBJ databases">
        <title>Whole genome sequence of fish pathogenic bacteria, Photobacterium damselae subsp. piscicida, strain 91-197, isolated from hybrid striped bass (Morone sp.) in USA.</title>
        <authorList>
            <person name="Teru Y."/>
            <person name="Hikima J."/>
            <person name="Kono T."/>
            <person name="Sakai M."/>
            <person name="Takano T."/>
            <person name="Hawke J.P."/>
            <person name="Takeyama H."/>
            <person name="Aoki T."/>
        </authorList>
    </citation>
    <scope>NUCLEOTIDE SEQUENCE [LARGE SCALE GENOMIC DNA]</scope>
    <source>
        <strain evidence="3">91-197</strain>
    </source>
</reference>
<dbReference type="RefSeq" id="WP_096498236.1">
    <property type="nucleotide sequence ID" value="NZ_AP018046.1"/>
</dbReference>
<reference evidence="1" key="1">
    <citation type="journal article" date="2017" name="Genome Announc.">
        <title>Whole-Genome Sequence of Photobacterium damselae subsp. piscicida Strain 91-197, Isolated from Hybrid Striped Bass (Morone sp.) in the United States.</title>
        <authorList>
            <person name="Teru Y."/>
            <person name="Hikima J."/>
            <person name="Kono T."/>
            <person name="Sakai M."/>
            <person name="Takano T."/>
            <person name="Hawke J.P."/>
            <person name="Takeyama H."/>
            <person name="Aoki T."/>
        </authorList>
    </citation>
    <scope>NUCLEOTIDE SEQUENCE</scope>
    <source>
        <strain evidence="1">91-197</strain>
    </source>
</reference>
<dbReference type="AlphaFoldDB" id="A0A5F0YK86"/>
<dbReference type="Proteomes" id="UP000516656">
    <property type="component" value="Chromosome 2"/>
</dbReference>
<evidence type="ECO:0000313" key="1">
    <source>
        <dbReference type="EMBL" id="BAX55375.1"/>
    </source>
</evidence>
<name>A0A5F0YK86_PHODP</name>
<protein>
    <submittedName>
        <fullName evidence="2">Uncharacterized protein</fullName>
    </submittedName>
</protein>
<proteinExistence type="predicted"/>
<evidence type="ECO:0000313" key="3">
    <source>
        <dbReference type="Proteomes" id="UP000218676"/>
    </source>
</evidence>
<gene>
    <name evidence="2" type="ORF">IC627_21190</name>
    <name evidence="1" type="ORF">PDPUS_2_00789</name>
</gene>
<organism evidence="2 4">
    <name type="scientific">Photobacterium damsela subsp. piscicida</name>
    <name type="common">Pasteurella piscicida</name>
    <dbReference type="NCBI Taxonomy" id="38294"/>
    <lineage>
        <taxon>Bacteria</taxon>
        <taxon>Pseudomonadati</taxon>
        <taxon>Pseudomonadota</taxon>
        <taxon>Gammaproteobacteria</taxon>
        <taxon>Vibrionales</taxon>
        <taxon>Vibrionaceae</taxon>
        <taxon>Photobacterium</taxon>
    </lineage>
</organism>
<evidence type="ECO:0000313" key="2">
    <source>
        <dbReference type="EMBL" id="QOD58269.1"/>
    </source>
</evidence>